<dbReference type="GO" id="GO:0006888">
    <property type="term" value="P:endoplasmic reticulum to Golgi vesicle-mediated transport"/>
    <property type="evidence" value="ECO:0007669"/>
    <property type="project" value="UniProtKB-UniRule"/>
</dbReference>
<evidence type="ECO:0000313" key="7">
    <source>
        <dbReference type="EMBL" id="CAD8482142.1"/>
    </source>
</evidence>
<evidence type="ECO:0000256" key="5">
    <source>
        <dbReference type="ARBA" id="ARBA00038167"/>
    </source>
</evidence>
<keyword evidence="2 6" id="KW-0256">Endoplasmic reticulum</keyword>
<dbReference type="FunFam" id="3.30.450.70:FF:000006">
    <property type="entry name" value="Trafficking particle complex subunit 1"/>
    <property type="match status" value="1"/>
</dbReference>
<dbReference type="GO" id="GO:0005783">
    <property type="term" value="C:endoplasmic reticulum"/>
    <property type="evidence" value="ECO:0007669"/>
    <property type="project" value="UniProtKB-SubCell"/>
</dbReference>
<dbReference type="SMART" id="SM01399">
    <property type="entry name" value="Sybindin"/>
    <property type="match status" value="1"/>
</dbReference>
<comment type="subunit">
    <text evidence="6">Part of the multisubunit transport protein particle (TRAPP) complex.</text>
</comment>
<dbReference type="InterPro" id="IPR007233">
    <property type="entry name" value="TRAPPC"/>
</dbReference>
<keyword evidence="1 6" id="KW-0813">Transport</keyword>
<dbReference type="AlphaFoldDB" id="A0A7S0EDU9"/>
<reference evidence="7" key="1">
    <citation type="submission" date="2021-01" db="EMBL/GenBank/DDBJ databases">
        <authorList>
            <person name="Corre E."/>
            <person name="Pelletier E."/>
            <person name="Niang G."/>
            <person name="Scheremetjew M."/>
            <person name="Finn R."/>
            <person name="Kale V."/>
            <person name="Holt S."/>
            <person name="Cochrane G."/>
            <person name="Meng A."/>
            <person name="Brown T."/>
            <person name="Cohen L."/>
        </authorList>
    </citation>
    <scope>NUCLEOTIDE SEQUENCE</scope>
    <source>
        <strain evidence="7">CCMP1374</strain>
    </source>
</reference>
<dbReference type="CDD" id="cd14855">
    <property type="entry name" value="TRAPPC1_MUM2"/>
    <property type="match status" value="1"/>
</dbReference>
<proteinExistence type="inferred from homology"/>
<evidence type="ECO:0000256" key="3">
    <source>
        <dbReference type="ARBA" id="ARBA00022892"/>
    </source>
</evidence>
<evidence type="ECO:0000256" key="4">
    <source>
        <dbReference type="ARBA" id="ARBA00023034"/>
    </source>
</evidence>
<keyword evidence="3 6" id="KW-0931">ER-Golgi transport</keyword>
<dbReference type="Pfam" id="PF04099">
    <property type="entry name" value="Sybindin"/>
    <property type="match status" value="1"/>
</dbReference>
<dbReference type="GO" id="GO:0030008">
    <property type="term" value="C:TRAPP complex"/>
    <property type="evidence" value="ECO:0007669"/>
    <property type="project" value="UniProtKB-UniRule"/>
</dbReference>
<comment type="subcellular location">
    <subcellularLocation>
        <location evidence="6">Endoplasmic reticulum</location>
    </subcellularLocation>
    <subcellularLocation>
        <location evidence="6">Golgi apparatus</location>
        <location evidence="6">cis-Golgi network</location>
    </subcellularLocation>
</comment>
<gene>
    <name evidence="7" type="ORF">PANT1444_LOCUS7414</name>
</gene>
<sequence>MAVFCLYIFSKQGVCLYYREWNRPLAPSDIRQDQKLMFGFLFSLKQLVAKMSPKKGGGFYACSTNTFKLNYYEPPSGLRFILTTDLSAGDMRESLRHIYSNIYVESLSKNPLWKPDEELTCPLFTQTLERYIATIS</sequence>
<accession>A0A7S0EDU9</accession>
<dbReference type="PANTHER" id="PTHR23249:SF16">
    <property type="entry name" value="TRAFFICKING PROTEIN PARTICLE COMPLEX SUBUNIT 1"/>
    <property type="match status" value="1"/>
</dbReference>
<evidence type="ECO:0000256" key="6">
    <source>
        <dbReference type="RuleBase" id="RU366065"/>
    </source>
</evidence>
<keyword evidence="4 6" id="KW-0333">Golgi apparatus</keyword>
<dbReference type="EMBL" id="HBEP01013111">
    <property type="protein sequence ID" value="CAD8482142.1"/>
    <property type="molecule type" value="Transcribed_RNA"/>
</dbReference>
<evidence type="ECO:0000256" key="1">
    <source>
        <dbReference type="ARBA" id="ARBA00022448"/>
    </source>
</evidence>
<organism evidence="7">
    <name type="scientific">Phaeocystis antarctica</name>
    <dbReference type="NCBI Taxonomy" id="33657"/>
    <lineage>
        <taxon>Eukaryota</taxon>
        <taxon>Haptista</taxon>
        <taxon>Haptophyta</taxon>
        <taxon>Prymnesiophyceae</taxon>
        <taxon>Phaeocystales</taxon>
        <taxon>Phaeocystaceae</taxon>
        <taxon>Phaeocystis</taxon>
    </lineage>
</organism>
<dbReference type="PANTHER" id="PTHR23249">
    <property type="entry name" value="TRAFFICKING PROTEIN PARTICLE COMPLEX SUBUNIT"/>
    <property type="match status" value="1"/>
</dbReference>
<protein>
    <recommendedName>
        <fullName evidence="6">Trafficking protein particle complex subunit</fullName>
    </recommendedName>
</protein>
<name>A0A7S0EDU9_9EUKA</name>
<comment type="similarity">
    <text evidence="5">Belongs to the TRAPP small subunits family. BET5 subfamily.</text>
</comment>
<dbReference type="Gene3D" id="3.30.450.70">
    <property type="match status" value="1"/>
</dbReference>
<dbReference type="GO" id="GO:0005794">
    <property type="term" value="C:Golgi apparatus"/>
    <property type="evidence" value="ECO:0007669"/>
    <property type="project" value="UniProtKB-SubCell"/>
</dbReference>
<evidence type="ECO:0000256" key="2">
    <source>
        <dbReference type="ARBA" id="ARBA00022824"/>
    </source>
</evidence>
<dbReference type="SUPFAM" id="SSF64356">
    <property type="entry name" value="SNARE-like"/>
    <property type="match status" value="1"/>
</dbReference>
<dbReference type="InterPro" id="IPR011012">
    <property type="entry name" value="Longin-like_dom_sf"/>
</dbReference>